<reference evidence="1 3" key="1">
    <citation type="journal article" date="2011" name="Nature">
        <title>The Medicago genome provides insight into the evolution of rhizobial symbioses.</title>
        <authorList>
            <person name="Young N.D."/>
            <person name="Debelle F."/>
            <person name="Oldroyd G.E."/>
            <person name="Geurts R."/>
            <person name="Cannon S.B."/>
            <person name="Udvardi M.K."/>
            <person name="Benedito V.A."/>
            <person name="Mayer K.F."/>
            <person name="Gouzy J."/>
            <person name="Schoof H."/>
            <person name="Van de Peer Y."/>
            <person name="Proost S."/>
            <person name="Cook D.R."/>
            <person name="Meyers B.C."/>
            <person name="Spannagl M."/>
            <person name="Cheung F."/>
            <person name="De Mita S."/>
            <person name="Krishnakumar V."/>
            <person name="Gundlach H."/>
            <person name="Zhou S."/>
            <person name="Mudge J."/>
            <person name="Bharti A.K."/>
            <person name="Murray J.D."/>
            <person name="Naoumkina M.A."/>
            <person name="Rosen B."/>
            <person name="Silverstein K.A."/>
            <person name="Tang H."/>
            <person name="Rombauts S."/>
            <person name="Zhao P.X."/>
            <person name="Zhou P."/>
            <person name="Barbe V."/>
            <person name="Bardou P."/>
            <person name="Bechner M."/>
            <person name="Bellec A."/>
            <person name="Berger A."/>
            <person name="Berges H."/>
            <person name="Bidwell S."/>
            <person name="Bisseling T."/>
            <person name="Choisne N."/>
            <person name="Couloux A."/>
            <person name="Denny R."/>
            <person name="Deshpande S."/>
            <person name="Dai X."/>
            <person name="Doyle J.J."/>
            <person name="Dudez A.M."/>
            <person name="Farmer A.D."/>
            <person name="Fouteau S."/>
            <person name="Franken C."/>
            <person name="Gibelin C."/>
            <person name="Gish J."/>
            <person name="Goldstein S."/>
            <person name="Gonzalez A.J."/>
            <person name="Green P.J."/>
            <person name="Hallab A."/>
            <person name="Hartog M."/>
            <person name="Hua A."/>
            <person name="Humphray S.J."/>
            <person name="Jeong D.H."/>
            <person name="Jing Y."/>
            <person name="Jocker A."/>
            <person name="Kenton S.M."/>
            <person name="Kim D.J."/>
            <person name="Klee K."/>
            <person name="Lai H."/>
            <person name="Lang C."/>
            <person name="Lin S."/>
            <person name="Macmil S.L."/>
            <person name="Magdelenat G."/>
            <person name="Matthews L."/>
            <person name="McCorrison J."/>
            <person name="Monaghan E.L."/>
            <person name="Mun J.H."/>
            <person name="Najar F.Z."/>
            <person name="Nicholson C."/>
            <person name="Noirot C."/>
            <person name="O'Bleness M."/>
            <person name="Paule C.R."/>
            <person name="Poulain J."/>
            <person name="Prion F."/>
            <person name="Qin B."/>
            <person name="Qu C."/>
            <person name="Retzel E.F."/>
            <person name="Riddle C."/>
            <person name="Sallet E."/>
            <person name="Samain S."/>
            <person name="Samson N."/>
            <person name="Sanders I."/>
            <person name="Saurat O."/>
            <person name="Scarpelli C."/>
            <person name="Schiex T."/>
            <person name="Segurens B."/>
            <person name="Severin A.J."/>
            <person name="Sherrier D.J."/>
            <person name="Shi R."/>
            <person name="Sims S."/>
            <person name="Singer S.R."/>
            <person name="Sinharoy S."/>
            <person name="Sterck L."/>
            <person name="Viollet A."/>
            <person name="Wang B.B."/>
            <person name="Wang K."/>
            <person name="Wang M."/>
            <person name="Wang X."/>
            <person name="Warfsmann J."/>
            <person name="Weissenbach J."/>
            <person name="White D.D."/>
            <person name="White J.D."/>
            <person name="Wiley G.B."/>
            <person name="Wincker P."/>
            <person name="Xing Y."/>
            <person name="Yang L."/>
            <person name="Yao Z."/>
            <person name="Ying F."/>
            <person name="Zhai J."/>
            <person name="Zhou L."/>
            <person name="Zuber A."/>
            <person name="Denarie J."/>
            <person name="Dixon R.A."/>
            <person name="May G.D."/>
            <person name="Schwartz D.C."/>
            <person name="Rogers J."/>
            <person name="Quetier F."/>
            <person name="Town C.D."/>
            <person name="Roe B.A."/>
        </authorList>
    </citation>
    <scope>NUCLEOTIDE SEQUENCE [LARGE SCALE GENOMIC DNA]</scope>
    <source>
        <strain evidence="1">A17</strain>
        <strain evidence="2 3">cv. Jemalong A17</strain>
    </source>
</reference>
<evidence type="ECO:0000313" key="1">
    <source>
        <dbReference type="EMBL" id="KEH24015.1"/>
    </source>
</evidence>
<accession>A0A072UDX1</accession>
<evidence type="ECO:0000313" key="2">
    <source>
        <dbReference type="EnsemblPlants" id="KEH24015"/>
    </source>
</evidence>
<dbReference type="EnsemblPlants" id="KEH24015">
    <property type="protein sequence ID" value="KEH24015"/>
    <property type="gene ID" value="MTR_7g101235"/>
</dbReference>
<dbReference type="HOGENOM" id="CLU_2889209_0_0_1"/>
<sequence>MDVQISFLKIFRDLTMKAIPIMQRKMFYMGTQIHYTPRENNRKIKMSKFAVATSHAPKSRGGN</sequence>
<gene>
    <name evidence="1" type="ordered locus">MTR_7g101235</name>
</gene>
<name>A0A072UDX1_MEDTR</name>
<evidence type="ECO:0000313" key="3">
    <source>
        <dbReference type="Proteomes" id="UP000002051"/>
    </source>
</evidence>
<dbReference type="Proteomes" id="UP000002051">
    <property type="component" value="Unassembled WGS sequence"/>
</dbReference>
<dbReference type="EMBL" id="CM001223">
    <property type="protein sequence ID" value="KEH24015.1"/>
    <property type="molecule type" value="Genomic_DNA"/>
</dbReference>
<protein>
    <submittedName>
        <fullName evidence="1 2">Uncharacterized protein</fullName>
    </submittedName>
</protein>
<reference evidence="2" key="3">
    <citation type="submission" date="2015-04" db="UniProtKB">
        <authorList>
            <consortium name="EnsemblPlants"/>
        </authorList>
    </citation>
    <scope>IDENTIFICATION</scope>
    <source>
        <strain evidence="2">cv. Jemalong A17</strain>
    </source>
</reference>
<organism evidence="1 3">
    <name type="scientific">Medicago truncatula</name>
    <name type="common">Barrel medic</name>
    <name type="synonym">Medicago tribuloides</name>
    <dbReference type="NCBI Taxonomy" id="3880"/>
    <lineage>
        <taxon>Eukaryota</taxon>
        <taxon>Viridiplantae</taxon>
        <taxon>Streptophyta</taxon>
        <taxon>Embryophyta</taxon>
        <taxon>Tracheophyta</taxon>
        <taxon>Spermatophyta</taxon>
        <taxon>Magnoliopsida</taxon>
        <taxon>eudicotyledons</taxon>
        <taxon>Gunneridae</taxon>
        <taxon>Pentapetalae</taxon>
        <taxon>rosids</taxon>
        <taxon>fabids</taxon>
        <taxon>Fabales</taxon>
        <taxon>Fabaceae</taxon>
        <taxon>Papilionoideae</taxon>
        <taxon>50 kb inversion clade</taxon>
        <taxon>NPAAA clade</taxon>
        <taxon>Hologalegina</taxon>
        <taxon>IRL clade</taxon>
        <taxon>Trifolieae</taxon>
        <taxon>Medicago</taxon>
    </lineage>
</organism>
<keyword evidence="3" id="KW-1185">Reference proteome</keyword>
<dbReference type="AlphaFoldDB" id="A0A072UDX1"/>
<reference evidence="1 3" key="2">
    <citation type="journal article" date="2014" name="BMC Genomics">
        <title>An improved genome release (version Mt4.0) for the model legume Medicago truncatula.</title>
        <authorList>
            <person name="Tang H."/>
            <person name="Krishnakumar V."/>
            <person name="Bidwell S."/>
            <person name="Rosen B."/>
            <person name="Chan A."/>
            <person name="Zhou S."/>
            <person name="Gentzbittel L."/>
            <person name="Childs K.L."/>
            <person name="Yandell M."/>
            <person name="Gundlach H."/>
            <person name="Mayer K.F."/>
            <person name="Schwartz D.C."/>
            <person name="Town C.D."/>
        </authorList>
    </citation>
    <scope>GENOME REANNOTATION</scope>
    <source>
        <strain evidence="1">A17</strain>
        <strain evidence="2 3">cv. Jemalong A17</strain>
    </source>
</reference>
<proteinExistence type="predicted"/>